<protein>
    <submittedName>
        <fullName evidence="11 12">Oxidoreductase</fullName>
        <ecNumber evidence="11">1.-.-.-</ecNumber>
    </submittedName>
</protein>
<comment type="caution">
    <text evidence="12">The sequence shown here is derived from an EMBL/GenBank/DDBJ whole genome shotgun (WGS) entry which is preliminary data.</text>
</comment>
<sequence length="321" mass="34576">MNATRTIPVRVARVESVTQDVRRFTLECASGGRLPAYSAGSHVVVTMRGKERIWRNAYSLTTPAGARDAWQIMVRRVPQSRGGSAFMHSEVREGSDLEISMPSNFFPIARRGAKHVMIAGGIGLTPFLSMLPELAQTGARVEMHLCCRPEDEASFSELIARRMTGTTGGIGIYTDLCDASERFGAMLAAQPAGTHLYTCGPEGLMSGVASTARALGWPASHFHQESFGGGSHGAPFTAVLAQSGRAVRVRSDESLLEALEREGVDAPYMCRGGACGTCSLDVLEGEPDHRDFCLSESERATGRQMLPCVSRARGERLVLNI</sequence>
<dbReference type="Proteomes" id="UP000321776">
    <property type="component" value="Unassembled WGS sequence"/>
</dbReference>
<evidence type="ECO:0000256" key="8">
    <source>
        <dbReference type="ARBA" id="ARBA00023014"/>
    </source>
</evidence>
<dbReference type="Gene3D" id="2.40.30.10">
    <property type="entry name" value="Translation factors"/>
    <property type="match status" value="1"/>
</dbReference>
<feature type="domain" description="2Fe-2S ferredoxin-type" evidence="9">
    <location>
        <begin position="234"/>
        <end position="321"/>
    </location>
</feature>
<dbReference type="Pfam" id="PF00111">
    <property type="entry name" value="Fer2"/>
    <property type="match status" value="1"/>
</dbReference>
<dbReference type="EMBL" id="JAZHGA010000004">
    <property type="protein sequence ID" value="MEM5339511.1"/>
    <property type="molecule type" value="Genomic_DNA"/>
</dbReference>
<dbReference type="CDD" id="cd06185">
    <property type="entry name" value="PDR_like"/>
    <property type="match status" value="1"/>
</dbReference>
<organism evidence="12 13">
    <name type="scientific">Paraburkholderia azotifigens</name>
    <dbReference type="NCBI Taxonomy" id="2057004"/>
    <lineage>
        <taxon>Bacteria</taxon>
        <taxon>Pseudomonadati</taxon>
        <taxon>Pseudomonadota</taxon>
        <taxon>Betaproteobacteria</taxon>
        <taxon>Burkholderiales</taxon>
        <taxon>Burkholderiaceae</taxon>
        <taxon>Paraburkholderia</taxon>
    </lineage>
</organism>
<evidence type="ECO:0000256" key="1">
    <source>
        <dbReference type="ARBA" id="ARBA00001917"/>
    </source>
</evidence>
<keyword evidence="7" id="KW-0408">Iron</keyword>
<dbReference type="Gene3D" id="3.10.20.30">
    <property type="match status" value="1"/>
</dbReference>
<evidence type="ECO:0000256" key="6">
    <source>
        <dbReference type="ARBA" id="ARBA00023002"/>
    </source>
</evidence>
<gene>
    <name evidence="12" type="ORF">FRZ40_39970</name>
    <name evidence="11" type="ORF">V4C56_07660</name>
</gene>
<evidence type="ECO:0000259" key="9">
    <source>
        <dbReference type="PROSITE" id="PS51085"/>
    </source>
</evidence>
<dbReference type="InterPro" id="IPR012675">
    <property type="entry name" value="Beta-grasp_dom_sf"/>
</dbReference>
<dbReference type="InterPro" id="IPR001041">
    <property type="entry name" value="2Fe-2S_ferredoxin-type"/>
</dbReference>
<dbReference type="Pfam" id="PF00970">
    <property type="entry name" value="FAD_binding_6"/>
    <property type="match status" value="1"/>
</dbReference>
<evidence type="ECO:0000256" key="7">
    <source>
        <dbReference type="ARBA" id="ARBA00023004"/>
    </source>
</evidence>
<keyword evidence="14" id="KW-1185">Reference proteome</keyword>
<dbReference type="InterPro" id="IPR036010">
    <property type="entry name" value="2Fe-2S_ferredoxin-like_sf"/>
</dbReference>
<keyword evidence="6 11" id="KW-0560">Oxidoreductase</keyword>
<accession>A0A5C6V5X6</accession>
<evidence type="ECO:0000256" key="4">
    <source>
        <dbReference type="ARBA" id="ARBA00022714"/>
    </source>
</evidence>
<keyword evidence="3" id="KW-0288">FMN</keyword>
<dbReference type="SUPFAM" id="SSF54292">
    <property type="entry name" value="2Fe-2S ferredoxin-like"/>
    <property type="match status" value="1"/>
</dbReference>
<dbReference type="InterPro" id="IPR017927">
    <property type="entry name" value="FAD-bd_FR_type"/>
</dbReference>
<evidence type="ECO:0000259" key="10">
    <source>
        <dbReference type="PROSITE" id="PS51384"/>
    </source>
</evidence>
<keyword evidence="2" id="KW-0285">Flavoprotein</keyword>
<dbReference type="PANTHER" id="PTHR47354:SF1">
    <property type="entry name" value="CARNITINE MONOOXYGENASE REDUCTASE SUBUNIT"/>
    <property type="match status" value="1"/>
</dbReference>
<dbReference type="EC" id="1.-.-.-" evidence="11"/>
<dbReference type="AlphaFoldDB" id="A0A5C6V5X6"/>
<reference evidence="12" key="2">
    <citation type="submission" date="2019-08" db="EMBL/GenBank/DDBJ databases">
        <authorList>
            <person name="Im W.-T."/>
        </authorList>
    </citation>
    <scope>NUCLEOTIDE SEQUENCE</scope>
    <source>
        <strain evidence="12">NF 2-5-3</strain>
    </source>
</reference>
<dbReference type="PROSITE" id="PS00197">
    <property type="entry name" value="2FE2S_FER_1"/>
    <property type="match status" value="1"/>
</dbReference>
<proteinExistence type="predicted"/>
<dbReference type="EMBL" id="VOQS01000005">
    <property type="protein sequence ID" value="TXC80449.1"/>
    <property type="molecule type" value="Genomic_DNA"/>
</dbReference>
<keyword evidence="8" id="KW-0411">Iron-sulfur</keyword>
<dbReference type="InterPro" id="IPR008333">
    <property type="entry name" value="Cbr1-like_FAD-bd_dom"/>
</dbReference>
<dbReference type="PANTHER" id="PTHR47354">
    <property type="entry name" value="NADH OXIDOREDUCTASE HCR"/>
    <property type="match status" value="1"/>
</dbReference>
<name>A0A5C6V5X6_9BURK</name>
<dbReference type="InterPro" id="IPR050415">
    <property type="entry name" value="MRET"/>
</dbReference>
<dbReference type="GO" id="GO:0046872">
    <property type="term" value="F:metal ion binding"/>
    <property type="evidence" value="ECO:0007669"/>
    <property type="project" value="UniProtKB-KW"/>
</dbReference>
<reference evidence="12 13" key="1">
    <citation type="journal article" date="2018" name="Int. J. Syst. Evol. Microbiol.">
        <title>Paraburkholderia azotifigens sp. nov., a nitrogen-fixing bacterium isolated from paddy soil.</title>
        <authorList>
            <person name="Choi G.M."/>
            <person name="Im W.T."/>
        </authorList>
    </citation>
    <scope>NUCLEOTIDE SEQUENCE [LARGE SCALE GENOMIC DNA]</scope>
    <source>
        <strain evidence="12 13">NF 2-5-3</strain>
    </source>
</reference>
<dbReference type="PRINTS" id="PR00409">
    <property type="entry name" value="PHDIOXRDTASE"/>
</dbReference>
<dbReference type="InterPro" id="IPR006058">
    <property type="entry name" value="2Fe2S_fd_BS"/>
</dbReference>
<evidence type="ECO:0000313" key="13">
    <source>
        <dbReference type="Proteomes" id="UP000321776"/>
    </source>
</evidence>
<dbReference type="SUPFAM" id="SSF52343">
    <property type="entry name" value="Ferredoxin reductase-like, C-terminal NADP-linked domain"/>
    <property type="match status" value="1"/>
</dbReference>
<evidence type="ECO:0000256" key="3">
    <source>
        <dbReference type="ARBA" id="ARBA00022643"/>
    </source>
</evidence>
<comment type="cofactor">
    <cofactor evidence="1">
        <name>FMN</name>
        <dbReference type="ChEBI" id="CHEBI:58210"/>
    </cofactor>
</comment>
<keyword evidence="5" id="KW-0479">Metal-binding</keyword>
<dbReference type="CDD" id="cd00207">
    <property type="entry name" value="fer2"/>
    <property type="match status" value="1"/>
</dbReference>
<evidence type="ECO:0000313" key="14">
    <source>
        <dbReference type="Proteomes" id="UP001481677"/>
    </source>
</evidence>
<dbReference type="Gene3D" id="3.40.50.80">
    <property type="entry name" value="Nucleotide-binding domain of ferredoxin-NADP reductase (FNR) module"/>
    <property type="match status" value="1"/>
</dbReference>
<dbReference type="Proteomes" id="UP001481677">
    <property type="component" value="Unassembled WGS sequence"/>
</dbReference>
<reference evidence="11 14" key="3">
    <citation type="submission" date="2024-01" db="EMBL/GenBank/DDBJ databases">
        <title>The diversity of rhizobia nodulating Mimosa spp. in eleven states of Brazil covering several biomes is determined by host plant, location, and edaphic factors.</title>
        <authorList>
            <person name="Rouws L."/>
            <person name="Barauna A."/>
            <person name="Beukes C."/>
            <person name="De Faria S.M."/>
            <person name="Gross E."/>
            <person name="Dos Reis Junior F.B."/>
            <person name="Simon M."/>
            <person name="Maluk M."/>
            <person name="Odee D.W."/>
            <person name="Kenicer G."/>
            <person name="Young J.P.W."/>
            <person name="Reis V.M."/>
            <person name="Zilli J."/>
            <person name="James E.K."/>
        </authorList>
    </citation>
    <scope>NUCLEOTIDE SEQUENCE [LARGE SCALE GENOMIC DNA]</scope>
    <source>
        <strain evidence="11 14">JPY530</strain>
    </source>
</reference>
<dbReference type="PROSITE" id="PS51085">
    <property type="entry name" value="2FE2S_FER_2"/>
    <property type="match status" value="1"/>
</dbReference>
<evidence type="ECO:0000256" key="5">
    <source>
        <dbReference type="ARBA" id="ARBA00022723"/>
    </source>
</evidence>
<dbReference type="InterPro" id="IPR054582">
    <property type="entry name" value="DmmA-like_N"/>
</dbReference>
<dbReference type="InterPro" id="IPR017938">
    <property type="entry name" value="Riboflavin_synthase-like_b-brl"/>
</dbReference>
<evidence type="ECO:0000313" key="11">
    <source>
        <dbReference type="EMBL" id="MEM5339511.1"/>
    </source>
</evidence>
<feature type="domain" description="FAD-binding FR-type" evidence="10">
    <location>
        <begin position="4"/>
        <end position="109"/>
    </location>
</feature>
<dbReference type="InterPro" id="IPR039261">
    <property type="entry name" value="FNR_nucleotide-bd"/>
</dbReference>
<dbReference type="SUPFAM" id="SSF63380">
    <property type="entry name" value="Riboflavin synthase domain-like"/>
    <property type="match status" value="1"/>
</dbReference>
<dbReference type="PROSITE" id="PS51384">
    <property type="entry name" value="FAD_FR"/>
    <property type="match status" value="1"/>
</dbReference>
<evidence type="ECO:0000256" key="2">
    <source>
        <dbReference type="ARBA" id="ARBA00022630"/>
    </source>
</evidence>
<evidence type="ECO:0000313" key="12">
    <source>
        <dbReference type="EMBL" id="TXC80449.1"/>
    </source>
</evidence>
<dbReference type="RefSeq" id="WP_147237967.1">
    <property type="nucleotide sequence ID" value="NZ_JAZHFZ010000004.1"/>
</dbReference>
<dbReference type="GO" id="GO:0051537">
    <property type="term" value="F:2 iron, 2 sulfur cluster binding"/>
    <property type="evidence" value="ECO:0007669"/>
    <property type="project" value="UniProtKB-KW"/>
</dbReference>
<dbReference type="GO" id="GO:0016491">
    <property type="term" value="F:oxidoreductase activity"/>
    <property type="evidence" value="ECO:0007669"/>
    <property type="project" value="UniProtKB-KW"/>
</dbReference>
<keyword evidence="4" id="KW-0001">2Fe-2S</keyword>
<dbReference type="Pfam" id="PF22290">
    <property type="entry name" value="DmmA-like_N"/>
    <property type="match status" value="1"/>
</dbReference>